<gene>
    <name evidence="8" type="ORF">D9758_005033</name>
</gene>
<dbReference type="InterPro" id="IPR050147">
    <property type="entry name" value="Ser/Thr_Dehydratase"/>
</dbReference>
<evidence type="ECO:0000313" key="8">
    <source>
        <dbReference type="EMBL" id="KAF5372114.1"/>
    </source>
</evidence>
<evidence type="ECO:0000256" key="4">
    <source>
        <dbReference type="ARBA" id="ARBA00022898"/>
    </source>
</evidence>
<protein>
    <recommendedName>
        <fullName evidence="3">L-serine ammonia-lyase</fullName>
        <ecNumber evidence="3">4.3.1.17</ecNumber>
    </recommendedName>
</protein>
<comment type="caution">
    <text evidence="8">The sequence shown here is derived from an EMBL/GenBank/DDBJ whole genome shotgun (WGS) entry which is preliminary data.</text>
</comment>
<dbReference type="GO" id="GO:0006565">
    <property type="term" value="P:L-serine catabolic process"/>
    <property type="evidence" value="ECO:0007669"/>
    <property type="project" value="TreeGrafter"/>
</dbReference>
<organism evidence="8 9">
    <name type="scientific">Tetrapyrgos nigripes</name>
    <dbReference type="NCBI Taxonomy" id="182062"/>
    <lineage>
        <taxon>Eukaryota</taxon>
        <taxon>Fungi</taxon>
        <taxon>Dikarya</taxon>
        <taxon>Basidiomycota</taxon>
        <taxon>Agaricomycotina</taxon>
        <taxon>Agaricomycetes</taxon>
        <taxon>Agaricomycetidae</taxon>
        <taxon>Agaricales</taxon>
        <taxon>Marasmiineae</taxon>
        <taxon>Marasmiaceae</taxon>
        <taxon>Tetrapyrgos</taxon>
    </lineage>
</organism>
<reference evidence="8 9" key="1">
    <citation type="journal article" date="2020" name="ISME J.">
        <title>Uncovering the hidden diversity of litter-decomposition mechanisms in mushroom-forming fungi.</title>
        <authorList>
            <person name="Floudas D."/>
            <person name="Bentzer J."/>
            <person name="Ahren D."/>
            <person name="Johansson T."/>
            <person name="Persson P."/>
            <person name="Tunlid A."/>
        </authorList>
    </citation>
    <scope>NUCLEOTIDE SEQUENCE [LARGE SCALE GENOMIC DNA]</scope>
    <source>
        <strain evidence="8 9">CBS 291.85</strain>
    </source>
</reference>
<feature type="domain" description="Tryptophan synthase beta chain-like PALP" evidence="7">
    <location>
        <begin position="45"/>
        <end position="339"/>
    </location>
</feature>
<dbReference type="Proteomes" id="UP000559256">
    <property type="component" value="Unassembled WGS sequence"/>
</dbReference>
<dbReference type="GO" id="GO:0009097">
    <property type="term" value="P:isoleucine biosynthetic process"/>
    <property type="evidence" value="ECO:0007669"/>
    <property type="project" value="TreeGrafter"/>
</dbReference>
<evidence type="ECO:0000256" key="1">
    <source>
        <dbReference type="ARBA" id="ARBA00001933"/>
    </source>
</evidence>
<dbReference type="InterPro" id="IPR036052">
    <property type="entry name" value="TrpB-like_PALP_sf"/>
</dbReference>
<evidence type="ECO:0000259" key="7">
    <source>
        <dbReference type="Pfam" id="PF00291"/>
    </source>
</evidence>
<accession>A0A8H5LWP0</accession>
<comment type="similarity">
    <text evidence="2">Belongs to the serine/threonine dehydratase family.</text>
</comment>
<evidence type="ECO:0000313" key="9">
    <source>
        <dbReference type="Proteomes" id="UP000559256"/>
    </source>
</evidence>
<evidence type="ECO:0000256" key="6">
    <source>
        <dbReference type="ARBA" id="ARBA00049406"/>
    </source>
</evidence>
<dbReference type="GO" id="GO:0006567">
    <property type="term" value="P:L-threonine catabolic process"/>
    <property type="evidence" value="ECO:0007669"/>
    <property type="project" value="TreeGrafter"/>
</dbReference>
<dbReference type="GO" id="GO:0004794">
    <property type="term" value="F:threonine deaminase activity"/>
    <property type="evidence" value="ECO:0007669"/>
    <property type="project" value="TreeGrafter"/>
</dbReference>
<keyword evidence="9" id="KW-1185">Reference proteome</keyword>
<dbReference type="EMBL" id="JAACJM010000006">
    <property type="protein sequence ID" value="KAF5372114.1"/>
    <property type="molecule type" value="Genomic_DNA"/>
</dbReference>
<dbReference type="InterPro" id="IPR001926">
    <property type="entry name" value="TrpB-like_PALP"/>
</dbReference>
<comment type="cofactor">
    <cofactor evidence="1">
        <name>pyridoxal 5'-phosphate</name>
        <dbReference type="ChEBI" id="CHEBI:597326"/>
    </cofactor>
</comment>
<evidence type="ECO:0000256" key="2">
    <source>
        <dbReference type="ARBA" id="ARBA00010869"/>
    </source>
</evidence>
<dbReference type="Gene3D" id="3.40.50.1100">
    <property type="match status" value="2"/>
</dbReference>
<dbReference type="OrthoDB" id="7773036at2759"/>
<dbReference type="EC" id="4.3.1.17" evidence="3"/>
<sequence>MTFERPKLWTPTPLIYSSHLSGRIQDFCKTLEANGKVISWKNRRVLVYLKFESLHPPHSFKHRGISLFAYRAQEKYGKDVHLVIASGGNAGYAAACAARNLGIRCTVYLPKFSTPSTIKVLKEQDAEVVVIGSFYAETLEKAKEVVTTEEKAVLVPAYDDPTVWEGHGSMIEEIAEQLPPGKKPTSIFCSVGGGGMLGGIMEGCRKVGWEDVTITTLETIGSNCFHHSVLLNIPNASSDFATNLPPYIERLSSPLPMDTSKELTLAHFTSFHSAASGSLGASTPSLGVLQTALTRRGPVKPVSVQDEAVMLAALGFVDDHKTLVELACATTLVPAYFPEVLDSLKLPTPEGEADDIVLVFIVCGGFKVSSGDIPIWKKGVEEGAAKEGWSGWKVVVGDGQEIFVRN</sequence>
<evidence type="ECO:0000256" key="3">
    <source>
        <dbReference type="ARBA" id="ARBA00012093"/>
    </source>
</evidence>
<proteinExistence type="inferred from homology"/>
<dbReference type="PANTHER" id="PTHR48078:SF2">
    <property type="entry name" value="CATABOLIC L-SERINE_THREONINE DEHYDRATASE"/>
    <property type="match status" value="1"/>
</dbReference>
<comment type="catalytic activity">
    <reaction evidence="6">
        <text>L-serine = pyruvate + NH4(+)</text>
        <dbReference type="Rhea" id="RHEA:19169"/>
        <dbReference type="ChEBI" id="CHEBI:15361"/>
        <dbReference type="ChEBI" id="CHEBI:28938"/>
        <dbReference type="ChEBI" id="CHEBI:33384"/>
        <dbReference type="EC" id="4.3.1.17"/>
    </reaction>
</comment>
<keyword evidence="4" id="KW-0663">Pyridoxal phosphate</keyword>
<name>A0A8H5LWP0_9AGAR</name>
<dbReference type="PANTHER" id="PTHR48078">
    <property type="entry name" value="THREONINE DEHYDRATASE, MITOCHONDRIAL-RELATED"/>
    <property type="match status" value="1"/>
</dbReference>
<dbReference type="GO" id="GO:0003941">
    <property type="term" value="F:L-serine ammonia-lyase activity"/>
    <property type="evidence" value="ECO:0007669"/>
    <property type="project" value="UniProtKB-EC"/>
</dbReference>
<evidence type="ECO:0000256" key="5">
    <source>
        <dbReference type="ARBA" id="ARBA00023239"/>
    </source>
</evidence>
<dbReference type="SUPFAM" id="SSF53686">
    <property type="entry name" value="Tryptophan synthase beta subunit-like PLP-dependent enzymes"/>
    <property type="match status" value="1"/>
</dbReference>
<dbReference type="Pfam" id="PF00291">
    <property type="entry name" value="PALP"/>
    <property type="match status" value="1"/>
</dbReference>
<keyword evidence="5" id="KW-0456">Lyase</keyword>
<dbReference type="AlphaFoldDB" id="A0A8H5LWP0"/>